<keyword evidence="2" id="KW-1185">Reference proteome</keyword>
<evidence type="ECO:0000313" key="1">
    <source>
        <dbReference type="EMBL" id="KAF9761163.1"/>
    </source>
</evidence>
<accession>A0A9P6KXU3</accession>
<comment type="caution">
    <text evidence="1">The sequence shown here is derived from an EMBL/GenBank/DDBJ whole genome shotgun (WGS) entry which is preliminary data.</text>
</comment>
<organism evidence="1 2">
    <name type="scientific">Nosema granulosis</name>
    <dbReference type="NCBI Taxonomy" id="83296"/>
    <lineage>
        <taxon>Eukaryota</taxon>
        <taxon>Fungi</taxon>
        <taxon>Fungi incertae sedis</taxon>
        <taxon>Microsporidia</taxon>
        <taxon>Nosematidae</taxon>
        <taxon>Nosema</taxon>
    </lineage>
</organism>
<dbReference type="OrthoDB" id="5962029at2759"/>
<evidence type="ECO:0000313" key="2">
    <source>
        <dbReference type="Proteomes" id="UP000740883"/>
    </source>
</evidence>
<dbReference type="EMBL" id="SBJO01000402">
    <property type="protein sequence ID" value="KAF9761163.1"/>
    <property type="molecule type" value="Genomic_DNA"/>
</dbReference>
<dbReference type="AlphaFoldDB" id="A0A9P6KXU3"/>
<protein>
    <submittedName>
        <fullName evidence="1">Uncharacterized protein</fullName>
    </submittedName>
</protein>
<proteinExistence type="predicted"/>
<gene>
    <name evidence="1" type="ORF">NGRA_2815</name>
</gene>
<dbReference type="Proteomes" id="UP000740883">
    <property type="component" value="Unassembled WGS sequence"/>
</dbReference>
<name>A0A9P6KXU3_9MICR</name>
<sequence>MTETINKIIKSIETRVDTLCKTNLNAKNLIRTMNEFAISQINYYVGIVEMEADQFKEIDENIRRILTRHHVHQQPVCKERFHLTRNVLGRTCKCENRSERMLLQLHKALEFNKEILLTSRSILKTE</sequence>
<reference evidence="1 2" key="1">
    <citation type="journal article" date="2020" name="Genome Biol. Evol.">
        <title>Comparative genomics of strictly vertically transmitted, feminizing microsporidia endosymbionts of amphipod crustaceans.</title>
        <authorList>
            <person name="Cormier A."/>
            <person name="Chebbi M.A."/>
            <person name="Giraud I."/>
            <person name="Wattier R."/>
            <person name="Teixeira M."/>
            <person name="Gilbert C."/>
            <person name="Rigaud T."/>
            <person name="Cordaux R."/>
        </authorList>
    </citation>
    <scope>NUCLEOTIDE SEQUENCE [LARGE SCALE GENOMIC DNA]</scope>
    <source>
        <strain evidence="1 2">Ou3-Ou53</strain>
    </source>
</reference>